<organism evidence="1 2">
    <name type="scientific">Algoriphagus aquimarinus</name>
    <dbReference type="NCBI Taxonomy" id="237018"/>
    <lineage>
        <taxon>Bacteria</taxon>
        <taxon>Pseudomonadati</taxon>
        <taxon>Bacteroidota</taxon>
        <taxon>Cytophagia</taxon>
        <taxon>Cytophagales</taxon>
        <taxon>Cyclobacteriaceae</taxon>
        <taxon>Algoriphagus</taxon>
    </lineage>
</organism>
<protein>
    <submittedName>
        <fullName evidence="1">Uncharacterized protein</fullName>
    </submittedName>
</protein>
<comment type="caution">
    <text evidence="1">The sequence shown here is derived from an EMBL/GenBank/DDBJ whole genome shotgun (WGS) entry which is preliminary data.</text>
</comment>
<dbReference type="RefSeq" id="WP_146921174.1">
    <property type="nucleotide sequence ID" value="NZ_VORW01000030.1"/>
</dbReference>
<evidence type="ECO:0000313" key="2">
    <source>
        <dbReference type="Proteomes" id="UP000321935"/>
    </source>
</evidence>
<reference evidence="1 2" key="1">
    <citation type="submission" date="2019-08" db="EMBL/GenBank/DDBJ databases">
        <title>Genomes sequence of Algoriphagus aquimarinus ACAM450.</title>
        <authorList>
            <person name="Bowman J.P."/>
        </authorList>
    </citation>
    <scope>NUCLEOTIDE SEQUENCE [LARGE SCALE GENOMIC DNA]</scope>
    <source>
        <strain evidence="1 2">ACAM 450</strain>
    </source>
</reference>
<dbReference type="AlphaFoldDB" id="A0A5C7AAF9"/>
<sequence>MEILRSDVIPAESQIASSPGKYNNLDPIVKIVNDEMFVLFPNSPEMYVYTFPELILQRNWALDPGDSYKQILPTRDDASFEGFLNALASSEYTNFIFSNDYLLTQFDGFAPQEEVDKLPREFIGGPEFMKLANKYKSIYNYQIFKGEQKLWQGTWDVNLWSVRDVLYSNAKPGEDPDAMENDVQTIYFYELK</sequence>
<dbReference type="OrthoDB" id="833553at2"/>
<evidence type="ECO:0000313" key="1">
    <source>
        <dbReference type="EMBL" id="TXE02663.1"/>
    </source>
</evidence>
<accession>A0A5C7AAF9</accession>
<proteinExistence type="predicted"/>
<gene>
    <name evidence="1" type="ORF">ESV85_21115</name>
</gene>
<dbReference type="Proteomes" id="UP000321935">
    <property type="component" value="Unassembled WGS sequence"/>
</dbReference>
<dbReference type="EMBL" id="VORW01000030">
    <property type="protein sequence ID" value="TXE02663.1"/>
    <property type="molecule type" value="Genomic_DNA"/>
</dbReference>
<name>A0A5C7AAF9_9BACT</name>